<organism evidence="6 7">
    <name type="scientific">Papillibacter cinnamivorans DSM 12816</name>
    <dbReference type="NCBI Taxonomy" id="1122930"/>
    <lineage>
        <taxon>Bacteria</taxon>
        <taxon>Bacillati</taxon>
        <taxon>Bacillota</taxon>
        <taxon>Clostridia</taxon>
        <taxon>Eubacteriales</taxon>
        <taxon>Oscillospiraceae</taxon>
        <taxon>Papillibacter</taxon>
    </lineage>
</organism>
<keyword evidence="6" id="KW-0808">Transferase</keyword>
<dbReference type="PANTHER" id="PTHR24567">
    <property type="entry name" value="CRP FAMILY TRANSCRIPTIONAL REGULATORY PROTEIN"/>
    <property type="match status" value="1"/>
</dbReference>
<dbReference type="RefSeq" id="WP_084234586.1">
    <property type="nucleotide sequence ID" value="NZ_FWXW01000004.1"/>
</dbReference>
<dbReference type="SUPFAM" id="SSF46785">
    <property type="entry name" value="Winged helix' DNA-binding domain"/>
    <property type="match status" value="1"/>
</dbReference>
<evidence type="ECO:0000259" key="5">
    <source>
        <dbReference type="PROSITE" id="PS51063"/>
    </source>
</evidence>
<dbReference type="Pfam" id="PF13545">
    <property type="entry name" value="HTH_Crp_2"/>
    <property type="match status" value="1"/>
</dbReference>
<evidence type="ECO:0000256" key="3">
    <source>
        <dbReference type="ARBA" id="ARBA00023163"/>
    </source>
</evidence>
<keyword evidence="7" id="KW-1185">Reference proteome</keyword>
<dbReference type="InterPro" id="IPR050397">
    <property type="entry name" value="Env_Response_Regulators"/>
</dbReference>
<dbReference type="GO" id="GO:0003700">
    <property type="term" value="F:DNA-binding transcription factor activity"/>
    <property type="evidence" value="ECO:0007669"/>
    <property type="project" value="TreeGrafter"/>
</dbReference>
<dbReference type="PROSITE" id="PS50042">
    <property type="entry name" value="CNMP_BINDING_3"/>
    <property type="match status" value="1"/>
</dbReference>
<keyword evidence="2" id="KW-0238">DNA-binding</keyword>
<dbReference type="InterPro" id="IPR018490">
    <property type="entry name" value="cNMP-bd_dom_sf"/>
</dbReference>
<keyword evidence="3" id="KW-0804">Transcription</keyword>
<keyword evidence="1" id="KW-0805">Transcription regulation</keyword>
<dbReference type="STRING" id="1122930.SAMN02745168_1910"/>
<evidence type="ECO:0000313" key="6">
    <source>
        <dbReference type="EMBL" id="SMC63313.1"/>
    </source>
</evidence>
<dbReference type="InterPro" id="IPR000595">
    <property type="entry name" value="cNMP-bd_dom"/>
</dbReference>
<dbReference type="GO" id="GO:0003677">
    <property type="term" value="F:DNA binding"/>
    <property type="evidence" value="ECO:0007669"/>
    <property type="project" value="UniProtKB-KW"/>
</dbReference>
<dbReference type="InterPro" id="IPR012318">
    <property type="entry name" value="HTH_CRP"/>
</dbReference>
<dbReference type="Gene3D" id="2.60.120.10">
    <property type="entry name" value="Jelly Rolls"/>
    <property type="match status" value="1"/>
</dbReference>
<feature type="domain" description="HTH crp-type" evidence="5">
    <location>
        <begin position="150"/>
        <end position="217"/>
    </location>
</feature>
<proteinExistence type="predicted"/>
<evidence type="ECO:0000256" key="2">
    <source>
        <dbReference type="ARBA" id="ARBA00023125"/>
    </source>
</evidence>
<evidence type="ECO:0000259" key="4">
    <source>
        <dbReference type="PROSITE" id="PS50042"/>
    </source>
</evidence>
<name>A0A1W2ARJ3_9FIRM</name>
<dbReference type="GO" id="GO:0016301">
    <property type="term" value="F:kinase activity"/>
    <property type="evidence" value="ECO:0007669"/>
    <property type="project" value="UniProtKB-KW"/>
</dbReference>
<accession>A0A1W2ARJ3</accession>
<dbReference type="Proteomes" id="UP000192790">
    <property type="component" value="Unassembled WGS sequence"/>
</dbReference>
<dbReference type="CDD" id="cd00038">
    <property type="entry name" value="CAP_ED"/>
    <property type="match status" value="1"/>
</dbReference>
<dbReference type="AlphaFoldDB" id="A0A1W2ARJ3"/>
<reference evidence="6 7" key="1">
    <citation type="submission" date="2017-04" db="EMBL/GenBank/DDBJ databases">
        <authorList>
            <person name="Afonso C.L."/>
            <person name="Miller P.J."/>
            <person name="Scott M.A."/>
            <person name="Spackman E."/>
            <person name="Goraichik I."/>
            <person name="Dimitrov K.M."/>
            <person name="Suarez D.L."/>
            <person name="Swayne D.E."/>
        </authorList>
    </citation>
    <scope>NUCLEOTIDE SEQUENCE [LARGE SCALE GENOMIC DNA]</scope>
    <source>
        <strain evidence="6 7">DSM 12816</strain>
    </source>
</reference>
<dbReference type="EMBL" id="FWXW01000004">
    <property type="protein sequence ID" value="SMC63313.1"/>
    <property type="molecule type" value="Genomic_DNA"/>
</dbReference>
<feature type="domain" description="Cyclic nucleotide-binding" evidence="4">
    <location>
        <begin position="36"/>
        <end position="127"/>
    </location>
</feature>
<dbReference type="InterPro" id="IPR036390">
    <property type="entry name" value="WH_DNA-bd_sf"/>
</dbReference>
<dbReference type="Pfam" id="PF00027">
    <property type="entry name" value="cNMP_binding"/>
    <property type="match status" value="1"/>
</dbReference>
<dbReference type="PROSITE" id="PS51063">
    <property type="entry name" value="HTH_CRP_2"/>
    <property type="match status" value="1"/>
</dbReference>
<keyword evidence="6" id="KW-0418">Kinase</keyword>
<dbReference type="GO" id="GO:0005829">
    <property type="term" value="C:cytosol"/>
    <property type="evidence" value="ECO:0007669"/>
    <property type="project" value="TreeGrafter"/>
</dbReference>
<dbReference type="InterPro" id="IPR014710">
    <property type="entry name" value="RmlC-like_jellyroll"/>
</dbReference>
<gene>
    <name evidence="6" type="ORF">SAMN02745168_1910</name>
</gene>
<dbReference type="PANTHER" id="PTHR24567:SF58">
    <property type="entry name" value="CYCLIC AMP-BINDING REGULATORY PROTEIN"/>
    <property type="match status" value="1"/>
</dbReference>
<evidence type="ECO:0000313" key="7">
    <source>
        <dbReference type="Proteomes" id="UP000192790"/>
    </source>
</evidence>
<dbReference type="SMART" id="SM00419">
    <property type="entry name" value="HTH_CRP"/>
    <property type="match status" value="1"/>
</dbReference>
<dbReference type="OrthoDB" id="9774616at2"/>
<protein>
    <submittedName>
        <fullName evidence="6">cAMP-binding domain of CRP or a regulatory subunit of cAMP-dependent protein kinases</fullName>
    </submittedName>
</protein>
<sequence length="217" mass="24942">MNKYIDLIKKADLLKDMPKDLISGYFSDGSFQTAVYGENSVVHFEGEPCLKLEIILSGKVSVERIDSNGGLLTVAEFFENDILGGNLLFSKNPYYPMTITSQGPTIILKINKERLFELFSENRDFLRIYLEFISDHAYLLGDKIRHYVSRTIRESVISFLKHEYKNQNSNHIKLNMTKKALAEKIGVQRTSLSRELAKMRDEGLIKFGSDYIELLKE</sequence>
<dbReference type="SUPFAM" id="SSF51206">
    <property type="entry name" value="cAMP-binding domain-like"/>
    <property type="match status" value="1"/>
</dbReference>
<evidence type="ECO:0000256" key="1">
    <source>
        <dbReference type="ARBA" id="ARBA00023015"/>
    </source>
</evidence>